<evidence type="ECO:0000313" key="3">
    <source>
        <dbReference type="Proteomes" id="UP000019753"/>
    </source>
</evidence>
<proteinExistence type="predicted"/>
<dbReference type="Proteomes" id="UP000019753">
    <property type="component" value="Unassembled WGS sequence"/>
</dbReference>
<protein>
    <recommendedName>
        <fullName evidence="4">Chaplin</fullName>
    </recommendedName>
</protein>
<dbReference type="OrthoDB" id="5193552at2"/>
<keyword evidence="3" id="KW-1185">Reference proteome</keyword>
<evidence type="ECO:0008006" key="4">
    <source>
        <dbReference type="Google" id="ProtNLM"/>
    </source>
</evidence>
<feature type="signal peptide" evidence="1">
    <location>
        <begin position="1"/>
        <end position="26"/>
    </location>
</feature>
<organism evidence="2 3">
    <name type="scientific">Actinotalea ferrariae CF5-4</name>
    <dbReference type="NCBI Taxonomy" id="948458"/>
    <lineage>
        <taxon>Bacteria</taxon>
        <taxon>Bacillati</taxon>
        <taxon>Actinomycetota</taxon>
        <taxon>Actinomycetes</taxon>
        <taxon>Micrococcales</taxon>
        <taxon>Cellulomonadaceae</taxon>
        <taxon>Actinotalea</taxon>
    </lineage>
</organism>
<reference evidence="2 3" key="1">
    <citation type="submission" date="2014-01" db="EMBL/GenBank/DDBJ databases">
        <title>Actinotalea ferrariae CF5-4.</title>
        <authorList>
            <person name="Chen F."/>
            <person name="Li Y."/>
            <person name="Wang G."/>
        </authorList>
    </citation>
    <scope>NUCLEOTIDE SEQUENCE [LARGE SCALE GENOMIC DNA]</scope>
    <source>
        <strain evidence="2 3">CF5-4</strain>
    </source>
</reference>
<keyword evidence="1" id="KW-0732">Signal</keyword>
<sequence length="147" mass="14343">MKVRRSAAVAATTLALGLGFAGAAQAAPNNTDQEGLVNLSLSSTNIQVPIGIAANICGVAVNALSGPSVTSPVDCNAFGDAEATRNDGGADNTRQRGLVNIAVTDLNVQVPVGVAANICGVSANVISSAALTGPVDCEALGEGNANG</sequence>
<name>A0A021VP38_9CELL</name>
<comment type="caution">
    <text evidence="2">The sequence shown here is derived from an EMBL/GenBank/DDBJ whole genome shotgun (WGS) entry which is preliminary data.</text>
</comment>
<accession>A0A021VP38</accession>
<evidence type="ECO:0000313" key="2">
    <source>
        <dbReference type="EMBL" id="EYR62954.1"/>
    </source>
</evidence>
<gene>
    <name evidence="2" type="ORF">N866_04020</name>
</gene>
<dbReference type="RefSeq" id="WP_155855344.1">
    <property type="nucleotide sequence ID" value="NZ_AXCW01000143.1"/>
</dbReference>
<feature type="chain" id="PRO_5001497409" description="Chaplin" evidence="1">
    <location>
        <begin position="27"/>
        <end position="147"/>
    </location>
</feature>
<dbReference type="EMBL" id="AXCW01000143">
    <property type="protein sequence ID" value="EYR62954.1"/>
    <property type="molecule type" value="Genomic_DNA"/>
</dbReference>
<evidence type="ECO:0000256" key="1">
    <source>
        <dbReference type="SAM" id="SignalP"/>
    </source>
</evidence>
<dbReference type="AlphaFoldDB" id="A0A021VP38"/>